<evidence type="ECO:0008006" key="4">
    <source>
        <dbReference type="Google" id="ProtNLM"/>
    </source>
</evidence>
<name>A0ABU9EBR4_9BACT</name>
<evidence type="ECO:0000313" key="2">
    <source>
        <dbReference type="EMBL" id="MEK9501966.1"/>
    </source>
</evidence>
<dbReference type="EMBL" id="JBBHLI010000008">
    <property type="protein sequence ID" value="MEK9501966.1"/>
    <property type="molecule type" value="Genomic_DNA"/>
</dbReference>
<dbReference type="Proteomes" id="UP001484239">
    <property type="component" value="Unassembled WGS sequence"/>
</dbReference>
<evidence type="ECO:0000313" key="3">
    <source>
        <dbReference type="Proteomes" id="UP001484239"/>
    </source>
</evidence>
<gene>
    <name evidence="2" type="ORF">WI372_13315</name>
</gene>
<sequence>MIRHTAARCAIAATALAFAPLSAAAQTVSAGGLLQRYTFAEPDAASVESLTVIALPFAARAPLGNPRLALTVNGMWARGTLQDPTRGELSISGLADTQVALTASGRGGATSVTLIALAPTGNPTQNLDESRVAGAVASELLPFALSNWGTGGGFGVSAATAHRLGTIGVGLSASYLVRQEFEPLADRTFAYRPGDVLRLVGAIDATVGAASKAQLQVAWHHHADDSDIDEANLFRAGDRLQVMGSLGFPVNRTSTGLVYAALHHRASGSYLASPETVASRDLLLLGGGLRYRLGSGTVALPRVEGRLFRRDDGIEQGWDLGVGLDLEVDVAGTVWVPTVRAHLGDLEVREGVSTGFTGFEAGLTLRFGGGA</sequence>
<keyword evidence="1" id="KW-0732">Signal</keyword>
<feature type="chain" id="PRO_5047417548" description="Autotransporter domain-containing protein" evidence="1">
    <location>
        <begin position="26"/>
        <end position="371"/>
    </location>
</feature>
<accession>A0ABU9EBR4</accession>
<evidence type="ECO:0000256" key="1">
    <source>
        <dbReference type="SAM" id="SignalP"/>
    </source>
</evidence>
<organism evidence="2 3">
    <name type="scientific">Gaopeijia maritima</name>
    <dbReference type="NCBI Taxonomy" id="3119007"/>
    <lineage>
        <taxon>Bacteria</taxon>
        <taxon>Pseudomonadati</taxon>
        <taxon>Gemmatimonadota</taxon>
        <taxon>Longimicrobiia</taxon>
        <taxon>Gaopeijiales</taxon>
        <taxon>Gaopeijiaceae</taxon>
        <taxon>Gaopeijia</taxon>
    </lineage>
</organism>
<proteinExistence type="predicted"/>
<protein>
    <recommendedName>
        <fullName evidence="4">Autotransporter domain-containing protein</fullName>
    </recommendedName>
</protein>
<dbReference type="RefSeq" id="WP_405280791.1">
    <property type="nucleotide sequence ID" value="NZ_CP144380.1"/>
</dbReference>
<feature type="signal peptide" evidence="1">
    <location>
        <begin position="1"/>
        <end position="25"/>
    </location>
</feature>
<comment type="caution">
    <text evidence="2">The sequence shown here is derived from an EMBL/GenBank/DDBJ whole genome shotgun (WGS) entry which is preliminary data.</text>
</comment>
<keyword evidence="3" id="KW-1185">Reference proteome</keyword>
<reference evidence="2 3" key="1">
    <citation type="submission" date="2024-02" db="EMBL/GenBank/DDBJ databases">
        <title>A novel Gemmatimonadota bacterium.</title>
        <authorList>
            <person name="Du Z.-J."/>
            <person name="Ye Y.-Q."/>
        </authorList>
    </citation>
    <scope>NUCLEOTIDE SEQUENCE [LARGE SCALE GENOMIC DNA]</scope>
    <source>
        <strain evidence="2 3">DH-20</strain>
    </source>
</reference>